<evidence type="ECO:0000313" key="1">
    <source>
        <dbReference type="EMBL" id="DAE21994.1"/>
    </source>
</evidence>
<organism evidence="1">
    <name type="scientific">Siphoviridae sp. ctyHC15</name>
    <dbReference type="NCBI Taxonomy" id="2826524"/>
    <lineage>
        <taxon>Viruses</taxon>
        <taxon>Duplodnaviria</taxon>
        <taxon>Heunggongvirae</taxon>
        <taxon>Uroviricota</taxon>
        <taxon>Caudoviricetes</taxon>
    </lineage>
</organism>
<dbReference type="EMBL" id="BK015723">
    <property type="protein sequence ID" value="DAE21994.1"/>
    <property type="molecule type" value="Genomic_DNA"/>
</dbReference>
<name>A0A8S5QSR1_9CAUD</name>
<reference evidence="1" key="1">
    <citation type="journal article" date="2021" name="Proc. Natl. Acad. Sci. U.S.A.">
        <title>A Catalog of Tens of Thousands of Viruses from Human Metagenomes Reveals Hidden Associations with Chronic Diseases.</title>
        <authorList>
            <person name="Tisza M.J."/>
            <person name="Buck C.B."/>
        </authorList>
    </citation>
    <scope>NUCLEOTIDE SEQUENCE</scope>
    <source>
        <strain evidence="1">CtyHC15</strain>
    </source>
</reference>
<sequence length="163" mass="19029">MCMIVQHSRLLYPGGDGNIQSQRRGKPYGKQNTRRIQTMTNKAKTYLKNIQGADTEKKLIDVEIAFKQDMTLSCSDLGSLCRAAEDRRYSLRNNEETLKLKQILFFRTKAEMDAYHDMSRKPEDWTAAEIEQQRIRFCSVWQVIEEAELVDEYEAWKEANPNA</sequence>
<proteinExistence type="predicted"/>
<protein>
    <submittedName>
        <fullName evidence="1">Uncharacterized protein</fullName>
    </submittedName>
</protein>
<accession>A0A8S5QSR1</accession>